<keyword evidence="3" id="KW-1185">Reference proteome</keyword>
<protein>
    <submittedName>
        <fullName evidence="2">Uncharacterized protein</fullName>
    </submittedName>
</protein>
<keyword evidence="1" id="KW-1133">Transmembrane helix</keyword>
<dbReference type="PATRIC" id="fig|1218508.4.peg.528"/>
<feature type="transmembrane region" description="Helical" evidence="1">
    <location>
        <begin position="7"/>
        <end position="24"/>
    </location>
</feature>
<evidence type="ECO:0000313" key="2">
    <source>
        <dbReference type="EMBL" id="KJY49074.1"/>
    </source>
</evidence>
<feature type="transmembrane region" description="Helical" evidence="1">
    <location>
        <begin position="159"/>
        <end position="175"/>
    </location>
</feature>
<sequence length="223" mass="26154">MQIFRSLISTFISFISVTLFPLILTAKYPYHYDQSTLISLVMVFSIILYINFFIPLHPNKYFNIVYLIIMTLLVYQNYRIIFSIQLVILFFCQLFIAFIANRFEKIQNLLCLFVIPIFTTVLLIYSLFHFIAPSNIIITILINFLVLLLQINKTIKEQLLALISIIIILIALYLLKYLSMITAVSYLLIYLANLLISKYLSNRFKSDKNSIFRIIFSLLNLIS</sequence>
<feature type="transmembrane region" description="Helical" evidence="1">
    <location>
        <begin position="181"/>
        <end position="200"/>
    </location>
</feature>
<dbReference type="Proteomes" id="UP000033695">
    <property type="component" value="Unassembled WGS sequence"/>
</dbReference>
<dbReference type="EMBL" id="JXBZ01000005">
    <property type="protein sequence ID" value="KJY49074.1"/>
    <property type="molecule type" value="Genomic_DNA"/>
</dbReference>
<feature type="transmembrane region" description="Helical" evidence="1">
    <location>
        <begin position="84"/>
        <end position="103"/>
    </location>
</feature>
<accession>A0A0F4KSV5</accession>
<evidence type="ECO:0000256" key="1">
    <source>
        <dbReference type="SAM" id="Phobius"/>
    </source>
</evidence>
<feature type="transmembrane region" description="Helical" evidence="1">
    <location>
        <begin position="36"/>
        <end position="54"/>
    </location>
</feature>
<keyword evidence="1" id="KW-0472">Membrane</keyword>
<comment type="caution">
    <text evidence="2">The sequence shown here is derived from an EMBL/GenBank/DDBJ whole genome shotgun (WGS) entry which is preliminary data.</text>
</comment>
<feature type="transmembrane region" description="Helical" evidence="1">
    <location>
        <begin position="61"/>
        <end position="78"/>
    </location>
</feature>
<feature type="transmembrane region" description="Helical" evidence="1">
    <location>
        <begin position="134"/>
        <end position="152"/>
    </location>
</feature>
<feature type="transmembrane region" description="Helical" evidence="1">
    <location>
        <begin position="110"/>
        <end position="128"/>
    </location>
</feature>
<reference evidence="2 3" key="1">
    <citation type="submission" date="2014-12" db="EMBL/GenBank/DDBJ databases">
        <title>Comparative genomics of the lactic acid bacteria isolated from the honey bee gut.</title>
        <authorList>
            <person name="Ellegaard K.M."/>
            <person name="Tamarit D."/>
            <person name="Javelind E."/>
            <person name="Olofsson T."/>
            <person name="Andersson S.G."/>
            <person name="Vasquez A."/>
        </authorList>
    </citation>
    <scope>NUCLEOTIDE SEQUENCE [LARGE SCALE GENOMIC DNA]</scope>
    <source>
        <strain evidence="2 3">Hon2</strain>
    </source>
</reference>
<name>A0A0F4KSV5_9LACO</name>
<organism evidence="2 3">
    <name type="scientific">Bombilactobacillus mellis</name>
    <dbReference type="NCBI Taxonomy" id="1218508"/>
    <lineage>
        <taxon>Bacteria</taxon>
        <taxon>Bacillati</taxon>
        <taxon>Bacillota</taxon>
        <taxon>Bacilli</taxon>
        <taxon>Lactobacillales</taxon>
        <taxon>Lactobacillaceae</taxon>
        <taxon>Bombilactobacillus</taxon>
    </lineage>
</organism>
<dbReference type="AlphaFoldDB" id="A0A0F4KSV5"/>
<dbReference type="HOGENOM" id="CLU_1238896_0_0_9"/>
<gene>
    <name evidence="2" type="ORF">JG29_05160</name>
</gene>
<keyword evidence="1" id="KW-0812">Transmembrane</keyword>
<proteinExistence type="predicted"/>
<evidence type="ECO:0000313" key="3">
    <source>
        <dbReference type="Proteomes" id="UP000033695"/>
    </source>
</evidence>